<evidence type="ECO:0000256" key="7">
    <source>
        <dbReference type="ARBA" id="ARBA00022670"/>
    </source>
</evidence>
<comment type="subcellular location">
    <subcellularLocation>
        <location evidence="1">Cell membrane</location>
    </subcellularLocation>
</comment>
<evidence type="ECO:0000259" key="19">
    <source>
        <dbReference type="Pfam" id="PF00905"/>
    </source>
</evidence>
<evidence type="ECO:0000256" key="11">
    <source>
        <dbReference type="ARBA" id="ARBA00022960"/>
    </source>
</evidence>
<comment type="pathway">
    <text evidence="2">Cell wall biogenesis; peptidoglycan biosynthesis.</text>
</comment>
<evidence type="ECO:0000256" key="8">
    <source>
        <dbReference type="ARBA" id="ARBA00022676"/>
    </source>
</evidence>
<comment type="similarity">
    <text evidence="4">In the N-terminal section; belongs to the glycosyltransferase 51 family.</text>
</comment>
<dbReference type="InterPro" id="IPR001264">
    <property type="entry name" value="Glyco_trans_51"/>
</dbReference>
<keyword evidence="7" id="KW-0645">Protease</keyword>
<dbReference type="GO" id="GO:0008955">
    <property type="term" value="F:peptidoglycan glycosyltransferase activity"/>
    <property type="evidence" value="ECO:0007669"/>
    <property type="project" value="UniProtKB-EC"/>
</dbReference>
<dbReference type="InterPro" id="IPR050396">
    <property type="entry name" value="Glycosyltr_51/Transpeptidase"/>
</dbReference>
<dbReference type="Gene3D" id="1.10.3810.10">
    <property type="entry name" value="Biosynthetic peptidoglycan transglycosylase-like"/>
    <property type="match status" value="1"/>
</dbReference>
<sequence>MADQGALKANRKWLKIATRVVWVGFVLGIVGFPLYIWSVSVNLNNWFGELPSYSQLENPEQNLTSMLYTADGVPLGSGYFRDNRNPVTYDELGPNLVNALLAAEDIRFQSHSGIDLESMFRVAFGVLTFSPRGGGSTISQQLAKNLFRTRVINDDEKGKLEGKIGVLDQLIYKTKEWILSVRLERSYTKEEIMAMYYNTVEFGNNAFGIKSAAKTYFGKLPSELSVPEAAVLAGMQKGVTTFRPDINPESSKWRRNVVMSQMVKYDFLAQDAFDTLRVQDIDLSEFKQQDHNQGLAQYFREEARKELRVLASNLGYDLYGDGLKIYTTIDSRMQGYAEEAVDSAMTRVQHLFDSLLLKEGRDLWIDSKGRELDDFFDDFVVPRSTAYRNLVNKYGEDSDSVNYYLNKKKKLTVFSWQGEIDTLMSSLDSMRYYKQFLQTGFMATNPQTGAIKAWVGGINFKHFKFDHVQHGKRQPGSLFKPFVYATAVEQGYSPCYTFKDEAVTINVPGQDEPWSPQNAESRFSGEEMTMKLAMARSVNSITARVMDIVKPEKVSSMAKRVGIKSTIPPYYSIALGTEDVSLHEVIGAYGTFANKGTHIEPYYIDRIEDKFGNEIYRHVPRKSRAISEDVAYIMLNMLQETAKSGSGRGLAWTYGLVDLAQKQNEIGAKTGTTQNASDGWFVAVTKDLVAGAWVGGDDRAIHFTRWPDGQGARTAMPIVGIFMQKVYADESLGIEKSFFDRPAQLNMEIDCARFEQVLAPKDTTDNIIFEDDIY</sequence>
<comment type="catalytic activity">
    <reaction evidence="17">
        <text>[GlcNAc-(1-&gt;4)-Mur2Ac(oyl-L-Ala-gamma-D-Glu-L-Lys-D-Ala-D-Ala)](n)-di-trans,octa-cis-undecaprenyl diphosphate + beta-D-GlcNAc-(1-&gt;4)-Mur2Ac(oyl-L-Ala-gamma-D-Glu-L-Lys-D-Ala-D-Ala)-di-trans,octa-cis-undecaprenyl diphosphate = [GlcNAc-(1-&gt;4)-Mur2Ac(oyl-L-Ala-gamma-D-Glu-L-Lys-D-Ala-D-Ala)](n+1)-di-trans,octa-cis-undecaprenyl diphosphate + di-trans,octa-cis-undecaprenyl diphosphate + H(+)</text>
        <dbReference type="Rhea" id="RHEA:23708"/>
        <dbReference type="Rhea" id="RHEA-COMP:9602"/>
        <dbReference type="Rhea" id="RHEA-COMP:9603"/>
        <dbReference type="ChEBI" id="CHEBI:15378"/>
        <dbReference type="ChEBI" id="CHEBI:58405"/>
        <dbReference type="ChEBI" id="CHEBI:60033"/>
        <dbReference type="ChEBI" id="CHEBI:78435"/>
        <dbReference type="EC" id="2.4.99.28"/>
    </reaction>
</comment>
<reference evidence="22" key="1">
    <citation type="submission" date="2016-10" db="EMBL/GenBank/DDBJ databases">
        <authorList>
            <person name="Varghese N."/>
            <person name="Submissions S."/>
        </authorList>
    </citation>
    <scope>NUCLEOTIDE SEQUENCE [LARGE SCALE GENOMIC DNA]</scope>
    <source>
        <strain evidence="22">CGMCC 1.12402</strain>
    </source>
</reference>
<dbReference type="RefSeq" id="WP_090257188.1">
    <property type="nucleotide sequence ID" value="NZ_FOIR01000001.1"/>
</dbReference>
<evidence type="ECO:0000259" key="20">
    <source>
        <dbReference type="Pfam" id="PF00912"/>
    </source>
</evidence>
<dbReference type="EMBL" id="FOIR01000001">
    <property type="protein sequence ID" value="SEV94745.1"/>
    <property type="molecule type" value="Genomic_DNA"/>
</dbReference>
<evidence type="ECO:0000256" key="17">
    <source>
        <dbReference type="ARBA" id="ARBA00049902"/>
    </source>
</evidence>
<evidence type="ECO:0000256" key="4">
    <source>
        <dbReference type="ARBA" id="ARBA00007739"/>
    </source>
</evidence>
<dbReference type="SUPFAM" id="SSF56601">
    <property type="entry name" value="beta-lactamase/transpeptidase-like"/>
    <property type="match status" value="1"/>
</dbReference>
<dbReference type="Gene3D" id="3.40.710.10">
    <property type="entry name" value="DD-peptidase/beta-lactamase superfamily"/>
    <property type="match status" value="2"/>
</dbReference>
<keyword evidence="18" id="KW-1133">Transmembrane helix</keyword>
<keyword evidence="9" id="KW-0808">Transferase</keyword>
<dbReference type="GO" id="GO:0009252">
    <property type="term" value="P:peptidoglycan biosynthetic process"/>
    <property type="evidence" value="ECO:0007669"/>
    <property type="project" value="UniProtKB-KW"/>
</dbReference>
<keyword evidence="10" id="KW-0378">Hydrolase</keyword>
<dbReference type="GO" id="GO:0071555">
    <property type="term" value="P:cell wall organization"/>
    <property type="evidence" value="ECO:0007669"/>
    <property type="project" value="UniProtKB-KW"/>
</dbReference>
<dbReference type="GO" id="GO:0006508">
    <property type="term" value="P:proteolysis"/>
    <property type="evidence" value="ECO:0007669"/>
    <property type="project" value="UniProtKB-KW"/>
</dbReference>
<gene>
    <name evidence="21" type="ORF">SAMN05216290_0853</name>
</gene>
<evidence type="ECO:0000256" key="13">
    <source>
        <dbReference type="ARBA" id="ARBA00023136"/>
    </source>
</evidence>
<keyword evidence="12" id="KW-0573">Peptidoglycan synthesis</keyword>
<keyword evidence="11" id="KW-0133">Cell shape</keyword>
<feature type="domain" description="Glycosyl transferase family 51" evidence="20">
    <location>
        <begin position="81"/>
        <end position="262"/>
    </location>
</feature>
<dbReference type="InterPro" id="IPR001460">
    <property type="entry name" value="PCN-bd_Tpept"/>
</dbReference>
<keyword evidence="15" id="KW-0961">Cell wall biogenesis/degradation</keyword>
<keyword evidence="18" id="KW-0812">Transmembrane</keyword>
<proteinExistence type="inferred from homology"/>
<dbReference type="OrthoDB" id="9766909at2"/>
<name>A0A1I0N1P6_9BACT</name>
<comment type="similarity">
    <text evidence="3">In the C-terminal section; belongs to the transpeptidase family.</text>
</comment>
<keyword evidence="22" id="KW-1185">Reference proteome</keyword>
<evidence type="ECO:0000256" key="2">
    <source>
        <dbReference type="ARBA" id="ARBA00004752"/>
    </source>
</evidence>
<keyword evidence="13 18" id="KW-0472">Membrane</keyword>
<evidence type="ECO:0000256" key="6">
    <source>
        <dbReference type="ARBA" id="ARBA00022645"/>
    </source>
</evidence>
<accession>A0A1I0N1P6</accession>
<evidence type="ECO:0000313" key="22">
    <source>
        <dbReference type="Proteomes" id="UP000199437"/>
    </source>
</evidence>
<evidence type="ECO:0000256" key="9">
    <source>
        <dbReference type="ARBA" id="ARBA00022679"/>
    </source>
</evidence>
<protein>
    <submittedName>
        <fullName evidence="21">Penicillin-binding protein 1A</fullName>
    </submittedName>
</protein>
<evidence type="ECO:0000256" key="15">
    <source>
        <dbReference type="ARBA" id="ARBA00023316"/>
    </source>
</evidence>
<feature type="transmembrane region" description="Helical" evidence="18">
    <location>
        <begin position="20"/>
        <end position="37"/>
    </location>
</feature>
<evidence type="ECO:0000256" key="18">
    <source>
        <dbReference type="SAM" id="Phobius"/>
    </source>
</evidence>
<dbReference type="PANTHER" id="PTHR32282:SF11">
    <property type="entry name" value="PENICILLIN-BINDING PROTEIN 1B"/>
    <property type="match status" value="1"/>
</dbReference>
<dbReference type="GO" id="GO:0005886">
    <property type="term" value="C:plasma membrane"/>
    <property type="evidence" value="ECO:0007669"/>
    <property type="project" value="UniProtKB-SubCell"/>
</dbReference>
<dbReference type="InterPro" id="IPR036950">
    <property type="entry name" value="PBP_transglycosylase"/>
</dbReference>
<comment type="catalytic activity">
    <reaction evidence="16">
        <text>Preferential cleavage: (Ac)2-L-Lys-D-Ala-|-D-Ala. Also transpeptidation of peptidyl-alanyl moieties that are N-acyl substituents of D-alanine.</text>
        <dbReference type="EC" id="3.4.16.4"/>
    </reaction>
</comment>
<keyword evidence="8" id="KW-0328">Glycosyltransferase</keyword>
<dbReference type="Pfam" id="PF00905">
    <property type="entry name" value="Transpeptidase"/>
    <property type="match status" value="1"/>
</dbReference>
<evidence type="ECO:0000313" key="21">
    <source>
        <dbReference type="EMBL" id="SEV94745.1"/>
    </source>
</evidence>
<dbReference type="InterPro" id="IPR012338">
    <property type="entry name" value="Beta-lactam/transpept-like"/>
</dbReference>
<evidence type="ECO:0000256" key="16">
    <source>
        <dbReference type="ARBA" id="ARBA00034000"/>
    </source>
</evidence>
<keyword evidence="5" id="KW-1003">Cell membrane</keyword>
<dbReference type="GO" id="GO:0009002">
    <property type="term" value="F:serine-type D-Ala-D-Ala carboxypeptidase activity"/>
    <property type="evidence" value="ECO:0007669"/>
    <property type="project" value="UniProtKB-EC"/>
</dbReference>
<keyword evidence="6" id="KW-0121">Carboxypeptidase</keyword>
<dbReference type="PANTHER" id="PTHR32282">
    <property type="entry name" value="BINDING PROTEIN TRANSPEPTIDASE, PUTATIVE-RELATED"/>
    <property type="match status" value="1"/>
</dbReference>
<dbReference type="GeneID" id="99985591"/>
<dbReference type="AlphaFoldDB" id="A0A1I0N1P6"/>
<dbReference type="GO" id="GO:0030288">
    <property type="term" value="C:outer membrane-bounded periplasmic space"/>
    <property type="evidence" value="ECO:0007669"/>
    <property type="project" value="TreeGrafter"/>
</dbReference>
<dbReference type="GO" id="GO:0008360">
    <property type="term" value="P:regulation of cell shape"/>
    <property type="evidence" value="ECO:0007669"/>
    <property type="project" value="UniProtKB-KW"/>
</dbReference>
<dbReference type="Pfam" id="PF00912">
    <property type="entry name" value="Transgly"/>
    <property type="match status" value="1"/>
</dbReference>
<dbReference type="InterPro" id="IPR023346">
    <property type="entry name" value="Lysozyme-like_dom_sf"/>
</dbReference>
<evidence type="ECO:0000256" key="10">
    <source>
        <dbReference type="ARBA" id="ARBA00022801"/>
    </source>
</evidence>
<dbReference type="SUPFAM" id="SSF53955">
    <property type="entry name" value="Lysozyme-like"/>
    <property type="match status" value="1"/>
</dbReference>
<dbReference type="GO" id="GO:0008658">
    <property type="term" value="F:penicillin binding"/>
    <property type="evidence" value="ECO:0007669"/>
    <property type="project" value="InterPro"/>
</dbReference>
<keyword evidence="14" id="KW-0511">Multifunctional enzyme</keyword>
<dbReference type="Proteomes" id="UP000199437">
    <property type="component" value="Unassembled WGS sequence"/>
</dbReference>
<organism evidence="21 22">
    <name type="scientific">Roseivirga pacifica</name>
    <dbReference type="NCBI Taxonomy" id="1267423"/>
    <lineage>
        <taxon>Bacteria</taxon>
        <taxon>Pseudomonadati</taxon>
        <taxon>Bacteroidota</taxon>
        <taxon>Cytophagia</taxon>
        <taxon>Cytophagales</taxon>
        <taxon>Roseivirgaceae</taxon>
        <taxon>Roseivirga</taxon>
    </lineage>
</organism>
<evidence type="ECO:0000256" key="3">
    <source>
        <dbReference type="ARBA" id="ARBA00007090"/>
    </source>
</evidence>
<dbReference type="STRING" id="1267423.SAMN05216290_0853"/>
<evidence type="ECO:0000256" key="14">
    <source>
        <dbReference type="ARBA" id="ARBA00023268"/>
    </source>
</evidence>
<evidence type="ECO:0000256" key="1">
    <source>
        <dbReference type="ARBA" id="ARBA00004236"/>
    </source>
</evidence>
<evidence type="ECO:0000256" key="12">
    <source>
        <dbReference type="ARBA" id="ARBA00022984"/>
    </source>
</evidence>
<evidence type="ECO:0000256" key="5">
    <source>
        <dbReference type="ARBA" id="ARBA00022475"/>
    </source>
</evidence>
<feature type="domain" description="Penicillin-binding protein transpeptidase" evidence="19">
    <location>
        <begin position="440"/>
        <end position="686"/>
    </location>
</feature>